<organism evidence="1 2">
    <name type="scientific">Gluconobacter potus</name>
    <dbReference type="NCBI Taxonomy" id="2724927"/>
    <lineage>
        <taxon>Bacteria</taxon>
        <taxon>Pseudomonadati</taxon>
        <taxon>Pseudomonadota</taxon>
        <taxon>Alphaproteobacteria</taxon>
        <taxon>Acetobacterales</taxon>
        <taxon>Acetobacteraceae</taxon>
        <taxon>Gluconobacter</taxon>
    </lineage>
</organism>
<accession>A0A149QRQ0</accession>
<comment type="caution">
    <text evidence="1">The sequence shown here is derived from an EMBL/GenBank/DDBJ whole genome shotgun (WGS) entry which is preliminary data.</text>
</comment>
<dbReference type="AlphaFoldDB" id="A0A149QRQ0"/>
<name>A0A149QRQ0_9PROT</name>
<evidence type="ECO:0000313" key="1">
    <source>
        <dbReference type="EMBL" id="KXU99995.1"/>
    </source>
</evidence>
<sequence>MVMSKIIYPLTLSGSNGTHVEFWSREEALTVLLAWSPSLQTETFRIPDEDSCFLEFLVFTNRPHYALRNPLGELVTYGDFHELQGYSAVSRSGLSIPLLGRRRSVSGRARVARGMPVPGTGRRGGYCYYRRPSTSAERRLQAAFDEARSEAREHGAVLRGRRRQLVSSWDDISRGDVGDRSWKRFRRHQWKAVA</sequence>
<evidence type="ECO:0000313" key="2">
    <source>
        <dbReference type="Proteomes" id="UP000075573"/>
    </source>
</evidence>
<reference evidence="1 2" key="1">
    <citation type="submission" date="2015-06" db="EMBL/GenBank/DDBJ databases">
        <title>Improved classification and identification of acetic acid bacteria using matrix-assisted laser desorption/ionization time-of-flight mass spectrometry; Gluconobacter nephelii and Gluconobacter uchimurae are later heterotypic synonyms of Gluconobacter japonicus and Gluconobacter oxydans, respectively.</title>
        <authorList>
            <person name="Li L."/>
            <person name="Cleenwerck I."/>
            <person name="De Vuyst L."/>
            <person name="Vandamme P."/>
        </authorList>
    </citation>
    <scope>NUCLEOTIDE SEQUENCE [LARGE SCALE GENOMIC DNA]</scope>
    <source>
        <strain evidence="1 2">LMG 1764</strain>
    </source>
</reference>
<dbReference type="PATRIC" id="fig|442.7.peg.3267"/>
<gene>
    <name evidence="1" type="ORF">AD929_12255</name>
</gene>
<proteinExistence type="predicted"/>
<dbReference type="Proteomes" id="UP000075573">
    <property type="component" value="Unassembled WGS sequence"/>
</dbReference>
<protein>
    <submittedName>
        <fullName evidence="1">Uncharacterized protein</fullName>
    </submittedName>
</protein>
<dbReference type="EMBL" id="LHZB01000118">
    <property type="protein sequence ID" value="KXU99995.1"/>
    <property type="molecule type" value="Genomic_DNA"/>
</dbReference>